<dbReference type="GO" id="GO:0019695">
    <property type="term" value="P:choline metabolic process"/>
    <property type="evidence" value="ECO:0007669"/>
    <property type="project" value="TreeGrafter"/>
</dbReference>
<evidence type="ECO:0000259" key="6">
    <source>
        <dbReference type="Pfam" id="PF00135"/>
    </source>
</evidence>
<dbReference type="EMBL" id="JABSTR010000004">
    <property type="protein sequence ID" value="KAH9368408.1"/>
    <property type="molecule type" value="Genomic_DNA"/>
</dbReference>
<dbReference type="EC" id="3.1.1.-" evidence="5"/>
<name>A0A9J6G1N1_HAELO</name>
<evidence type="ECO:0000256" key="2">
    <source>
        <dbReference type="ARBA" id="ARBA00022487"/>
    </source>
</evidence>
<keyword evidence="3 5" id="KW-0378">Hydrolase</keyword>
<dbReference type="AlphaFoldDB" id="A0A9J6G1N1"/>
<keyword evidence="5" id="KW-0732">Signal</keyword>
<keyword evidence="2" id="KW-0719">Serine esterase</keyword>
<dbReference type="GO" id="GO:0003990">
    <property type="term" value="F:acetylcholinesterase activity"/>
    <property type="evidence" value="ECO:0007669"/>
    <property type="project" value="TreeGrafter"/>
</dbReference>
<dbReference type="InterPro" id="IPR029058">
    <property type="entry name" value="AB_hydrolase_fold"/>
</dbReference>
<dbReference type="InterPro" id="IPR019826">
    <property type="entry name" value="Carboxylesterase_B_AS"/>
</dbReference>
<dbReference type="PROSITE" id="PS00941">
    <property type="entry name" value="CARBOXYLESTERASE_B_2"/>
    <property type="match status" value="1"/>
</dbReference>
<comment type="similarity">
    <text evidence="1 5">Belongs to the type-B carboxylesterase/lipase family.</text>
</comment>
<reference evidence="7 8" key="1">
    <citation type="journal article" date="2020" name="Cell">
        <title>Large-Scale Comparative Analyses of Tick Genomes Elucidate Their Genetic Diversity and Vector Capacities.</title>
        <authorList>
            <consortium name="Tick Genome and Microbiome Consortium (TIGMIC)"/>
            <person name="Jia N."/>
            <person name="Wang J."/>
            <person name="Shi W."/>
            <person name="Du L."/>
            <person name="Sun Y."/>
            <person name="Zhan W."/>
            <person name="Jiang J.F."/>
            <person name="Wang Q."/>
            <person name="Zhang B."/>
            <person name="Ji P."/>
            <person name="Bell-Sakyi L."/>
            <person name="Cui X.M."/>
            <person name="Yuan T.T."/>
            <person name="Jiang B.G."/>
            <person name="Yang W.F."/>
            <person name="Lam T.T."/>
            <person name="Chang Q.C."/>
            <person name="Ding S.J."/>
            <person name="Wang X.J."/>
            <person name="Zhu J.G."/>
            <person name="Ruan X.D."/>
            <person name="Zhao L."/>
            <person name="Wei J.T."/>
            <person name="Ye R.Z."/>
            <person name="Que T.C."/>
            <person name="Du C.H."/>
            <person name="Zhou Y.H."/>
            <person name="Cheng J.X."/>
            <person name="Dai P.F."/>
            <person name="Guo W.B."/>
            <person name="Han X.H."/>
            <person name="Huang E.J."/>
            <person name="Li L.F."/>
            <person name="Wei W."/>
            <person name="Gao Y.C."/>
            <person name="Liu J.Z."/>
            <person name="Shao H.Z."/>
            <person name="Wang X."/>
            <person name="Wang C.C."/>
            <person name="Yang T.C."/>
            <person name="Huo Q.B."/>
            <person name="Li W."/>
            <person name="Chen H.Y."/>
            <person name="Chen S.E."/>
            <person name="Zhou L.G."/>
            <person name="Ni X.B."/>
            <person name="Tian J.H."/>
            <person name="Sheng Y."/>
            <person name="Liu T."/>
            <person name="Pan Y.S."/>
            <person name="Xia L.Y."/>
            <person name="Li J."/>
            <person name="Zhao F."/>
            <person name="Cao W.C."/>
        </authorList>
    </citation>
    <scope>NUCLEOTIDE SEQUENCE [LARGE SCALE GENOMIC DNA]</scope>
    <source>
        <strain evidence="7">HaeL-2018</strain>
    </source>
</reference>
<dbReference type="PANTHER" id="PTHR43918">
    <property type="entry name" value="ACETYLCHOLINESTERASE"/>
    <property type="match status" value="1"/>
</dbReference>
<dbReference type="InterPro" id="IPR050654">
    <property type="entry name" value="AChE-related_enzymes"/>
</dbReference>
<evidence type="ECO:0000313" key="7">
    <source>
        <dbReference type="EMBL" id="KAH9368408.1"/>
    </source>
</evidence>
<dbReference type="InterPro" id="IPR002018">
    <property type="entry name" value="CarbesteraseB"/>
</dbReference>
<organism evidence="7 8">
    <name type="scientific">Haemaphysalis longicornis</name>
    <name type="common">Bush tick</name>
    <dbReference type="NCBI Taxonomy" id="44386"/>
    <lineage>
        <taxon>Eukaryota</taxon>
        <taxon>Metazoa</taxon>
        <taxon>Ecdysozoa</taxon>
        <taxon>Arthropoda</taxon>
        <taxon>Chelicerata</taxon>
        <taxon>Arachnida</taxon>
        <taxon>Acari</taxon>
        <taxon>Parasitiformes</taxon>
        <taxon>Ixodida</taxon>
        <taxon>Ixodoidea</taxon>
        <taxon>Ixodidae</taxon>
        <taxon>Haemaphysalinae</taxon>
        <taxon>Haemaphysalis</taxon>
    </lineage>
</organism>
<evidence type="ECO:0000256" key="3">
    <source>
        <dbReference type="ARBA" id="ARBA00022801"/>
    </source>
</evidence>
<dbReference type="OMA" id="KERCELW"/>
<dbReference type="InterPro" id="IPR019819">
    <property type="entry name" value="Carboxylesterase_B_CS"/>
</dbReference>
<dbReference type="PROSITE" id="PS00122">
    <property type="entry name" value="CARBOXYLESTERASE_B_1"/>
    <property type="match status" value="1"/>
</dbReference>
<feature type="chain" id="PRO_5039962410" description="Carboxylic ester hydrolase" evidence="5">
    <location>
        <begin position="17"/>
        <end position="512"/>
    </location>
</feature>
<dbReference type="GO" id="GO:0005886">
    <property type="term" value="C:plasma membrane"/>
    <property type="evidence" value="ECO:0007669"/>
    <property type="project" value="TreeGrafter"/>
</dbReference>
<evidence type="ECO:0000256" key="1">
    <source>
        <dbReference type="ARBA" id="ARBA00005964"/>
    </source>
</evidence>
<evidence type="ECO:0000313" key="8">
    <source>
        <dbReference type="Proteomes" id="UP000821853"/>
    </source>
</evidence>
<gene>
    <name evidence="7" type="ORF">HPB48_012662</name>
</gene>
<dbReference type="OrthoDB" id="6846267at2759"/>
<comment type="caution">
    <text evidence="7">The sequence shown here is derived from an EMBL/GenBank/DDBJ whole genome shotgun (WGS) entry which is preliminary data.</text>
</comment>
<feature type="domain" description="Carboxylesterase type B" evidence="6">
    <location>
        <begin position="18"/>
        <end position="480"/>
    </location>
</feature>
<accession>A0A9J6G1N1</accession>
<dbReference type="Gene3D" id="3.40.50.1820">
    <property type="entry name" value="alpha/beta hydrolase"/>
    <property type="match status" value="1"/>
</dbReference>
<dbReference type="VEuPathDB" id="VectorBase:HLOH_047945"/>
<dbReference type="GO" id="GO:0005615">
    <property type="term" value="C:extracellular space"/>
    <property type="evidence" value="ECO:0007669"/>
    <property type="project" value="TreeGrafter"/>
</dbReference>
<keyword evidence="4" id="KW-0325">Glycoprotein</keyword>
<protein>
    <recommendedName>
        <fullName evidence="5">Carboxylic ester hydrolase</fullName>
        <ecNumber evidence="5">3.1.1.-</ecNumber>
    </recommendedName>
</protein>
<dbReference type="GO" id="GO:0006581">
    <property type="term" value="P:acetylcholine catabolic process"/>
    <property type="evidence" value="ECO:0007669"/>
    <property type="project" value="TreeGrafter"/>
</dbReference>
<dbReference type="SUPFAM" id="SSF53474">
    <property type="entry name" value="alpha/beta-Hydrolases"/>
    <property type="match status" value="1"/>
</dbReference>
<sequence>MLLLAAVGSVFTCCVAEVPVVEISSGLVSGKRILVRDELVDAFYGIPYAEPPVGELRFRRPRPVSPWTGVRNATKKPIPCSQLDLRFLKGITLHYNGSSEDCLYLNIWRPAIPRSKERRRDAKLPVIVFVHGGAFQWGDSALPIYDMQKFVSRSDVIFVTFNYRLGVFGFLATRTTDAPGNYGLWDQHMLLTWVRENIGSFGGDAKDVTLVGQSAGGISVGFHAVSPHSRGLFKRAVMQSGTPFSSILWRGQSAVGKMRSIARPLGCYDSEKSVDVVACLRKLDAKAILSAVEKQGPAGQLFFPVIGDSFMPADPQAAATWAGMDIESLLLGTTPNEGTLFVDSLLYSSPKLDAVFEHDYRLAVMAFMATTLGIPIKDARKIVARYYGDYDVEHDKEAAYAIFARVISDGVFHCPTHFFASIASNTGVPTFRYVFDHRASFSFWPESFGVTHADDIFFFYGTAGLSNEEGEHTNSVLDEDGMKRLAGISFSEEEEGFAEELIDSLYEFTKSG</sequence>
<evidence type="ECO:0000256" key="4">
    <source>
        <dbReference type="ARBA" id="ARBA00023180"/>
    </source>
</evidence>
<proteinExistence type="inferred from homology"/>
<dbReference type="PANTHER" id="PTHR43918:SF4">
    <property type="entry name" value="CARBOXYLIC ESTER HYDROLASE"/>
    <property type="match status" value="1"/>
</dbReference>
<dbReference type="Pfam" id="PF00135">
    <property type="entry name" value="COesterase"/>
    <property type="match status" value="1"/>
</dbReference>
<evidence type="ECO:0000256" key="5">
    <source>
        <dbReference type="RuleBase" id="RU361235"/>
    </source>
</evidence>
<feature type="signal peptide" evidence="5">
    <location>
        <begin position="1"/>
        <end position="16"/>
    </location>
</feature>
<keyword evidence="8" id="KW-1185">Reference proteome</keyword>
<dbReference type="Proteomes" id="UP000821853">
    <property type="component" value="Chromosome 2"/>
</dbReference>